<keyword evidence="3 5" id="KW-1133">Transmembrane helix</keyword>
<dbReference type="GO" id="GO:0012505">
    <property type="term" value="C:endomembrane system"/>
    <property type="evidence" value="ECO:0007669"/>
    <property type="project" value="UniProtKB-SubCell"/>
</dbReference>
<feature type="transmembrane region" description="Helical" evidence="5">
    <location>
        <begin position="108"/>
        <end position="127"/>
    </location>
</feature>
<dbReference type="OrthoDB" id="7203053at2"/>
<keyword evidence="2 5" id="KW-0812">Transmembrane</keyword>
<evidence type="ECO:0000313" key="7">
    <source>
        <dbReference type="Proteomes" id="UP000051660"/>
    </source>
</evidence>
<dbReference type="Pfam" id="PF04191">
    <property type="entry name" value="PEMT"/>
    <property type="match status" value="1"/>
</dbReference>
<dbReference type="PANTHER" id="PTHR43847:SF1">
    <property type="entry name" value="BLL3993 PROTEIN"/>
    <property type="match status" value="1"/>
</dbReference>
<gene>
    <name evidence="6" type="ORF">CQ14_17715</name>
</gene>
<keyword evidence="4 5" id="KW-0472">Membrane</keyword>
<feature type="transmembrane region" description="Helical" evidence="5">
    <location>
        <begin position="148"/>
        <end position="171"/>
    </location>
</feature>
<dbReference type="InterPro" id="IPR007318">
    <property type="entry name" value="Phopholipid_MeTrfase"/>
</dbReference>
<reference evidence="6 7" key="1">
    <citation type="submission" date="2014-03" db="EMBL/GenBank/DDBJ databases">
        <title>Bradyrhizobium valentinum sp. nov., isolated from effective nodules of Lupinus mariae-josephae, a lupine endemic of basic-lime soils in Eastern Spain.</title>
        <authorList>
            <person name="Duran D."/>
            <person name="Rey L."/>
            <person name="Navarro A."/>
            <person name="Busquets A."/>
            <person name="Imperial J."/>
            <person name="Ruiz-Argueso T."/>
        </authorList>
    </citation>
    <scope>NUCLEOTIDE SEQUENCE [LARGE SCALE GENOMIC DNA]</scope>
    <source>
        <strain evidence="6 7">CCBAU 23086</strain>
    </source>
</reference>
<dbReference type="InterPro" id="IPR052527">
    <property type="entry name" value="Metal_cation-efflux_comp"/>
</dbReference>
<dbReference type="Proteomes" id="UP000051660">
    <property type="component" value="Unassembled WGS sequence"/>
</dbReference>
<dbReference type="AlphaFoldDB" id="A0A0R3MZI6"/>
<evidence type="ECO:0000256" key="2">
    <source>
        <dbReference type="ARBA" id="ARBA00022692"/>
    </source>
</evidence>
<evidence type="ECO:0000313" key="6">
    <source>
        <dbReference type="EMBL" id="KRR25512.1"/>
    </source>
</evidence>
<feature type="transmembrane region" description="Helical" evidence="5">
    <location>
        <begin position="35"/>
        <end position="53"/>
    </location>
</feature>
<sequence>MGLVLNLILQTIVWFGFMAAIIFVAAGTINYTGGWLYLGEMVALSVVFGTIMMRVDPGLLRERLKPPVQKEQPLADKLILIPILLLMFGGMGFMAADAARWHWSIMPPFVQWAGCGLLLAAFLFIYWTMRTNSFAAPVVKIQEDRGQTVITTGPYAIVRHPMYFGALFYIAGTSLVLGSWWGLATVFILALLLGIRIGIEEKTLRTGLEGYDDYARQVRWRLIPFIW</sequence>
<evidence type="ECO:0000256" key="5">
    <source>
        <dbReference type="SAM" id="Phobius"/>
    </source>
</evidence>
<keyword evidence="6" id="KW-0489">Methyltransferase</keyword>
<evidence type="ECO:0000256" key="1">
    <source>
        <dbReference type="ARBA" id="ARBA00004127"/>
    </source>
</evidence>
<feature type="transmembrane region" description="Helical" evidence="5">
    <location>
        <begin position="7"/>
        <end position="29"/>
    </location>
</feature>
<dbReference type="GO" id="GO:0032259">
    <property type="term" value="P:methylation"/>
    <property type="evidence" value="ECO:0007669"/>
    <property type="project" value="UniProtKB-KW"/>
</dbReference>
<accession>A0A0R3MZI6</accession>
<dbReference type="GO" id="GO:0008168">
    <property type="term" value="F:methyltransferase activity"/>
    <property type="evidence" value="ECO:0007669"/>
    <property type="project" value="UniProtKB-KW"/>
</dbReference>
<proteinExistence type="predicted"/>
<comment type="subcellular location">
    <subcellularLocation>
        <location evidence="1">Endomembrane system</location>
        <topology evidence="1">Multi-pass membrane protein</topology>
    </subcellularLocation>
</comment>
<feature type="transmembrane region" description="Helical" evidence="5">
    <location>
        <begin position="74"/>
        <end position="96"/>
    </location>
</feature>
<feature type="transmembrane region" description="Helical" evidence="5">
    <location>
        <begin position="177"/>
        <end position="195"/>
    </location>
</feature>
<dbReference type="PANTHER" id="PTHR43847">
    <property type="entry name" value="BLL3993 PROTEIN"/>
    <property type="match status" value="1"/>
</dbReference>
<name>A0A0R3MZI6_9BRAD</name>
<comment type="caution">
    <text evidence="6">The sequence shown here is derived from an EMBL/GenBank/DDBJ whole genome shotgun (WGS) entry which is preliminary data.</text>
</comment>
<dbReference type="EMBL" id="LLYB01000055">
    <property type="protein sequence ID" value="KRR25512.1"/>
    <property type="molecule type" value="Genomic_DNA"/>
</dbReference>
<dbReference type="RefSeq" id="WP_057857699.1">
    <property type="nucleotide sequence ID" value="NZ_LLYB01000055.1"/>
</dbReference>
<organism evidence="6 7">
    <name type="scientific">Bradyrhizobium lablabi</name>
    <dbReference type="NCBI Taxonomy" id="722472"/>
    <lineage>
        <taxon>Bacteria</taxon>
        <taxon>Pseudomonadati</taxon>
        <taxon>Pseudomonadota</taxon>
        <taxon>Alphaproteobacteria</taxon>
        <taxon>Hyphomicrobiales</taxon>
        <taxon>Nitrobacteraceae</taxon>
        <taxon>Bradyrhizobium</taxon>
    </lineage>
</organism>
<keyword evidence="6" id="KW-0808">Transferase</keyword>
<evidence type="ECO:0000256" key="4">
    <source>
        <dbReference type="ARBA" id="ARBA00023136"/>
    </source>
</evidence>
<evidence type="ECO:0000256" key="3">
    <source>
        <dbReference type="ARBA" id="ARBA00022989"/>
    </source>
</evidence>
<protein>
    <submittedName>
        <fullName evidence="6">Isoprenylcysteine carboxyl methyltransferase</fullName>
    </submittedName>
</protein>
<dbReference type="Gene3D" id="1.20.120.1630">
    <property type="match status" value="1"/>
</dbReference>